<dbReference type="InterPro" id="IPR018253">
    <property type="entry name" value="DnaJ_domain_CS"/>
</dbReference>
<dbReference type="InterPro" id="IPR052460">
    <property type="entry name" value="ER_disulfide_reductase"/>
</dbReference>
<dbReference type="GO" id="GO:0005789">
    <property type="term" value="C:endoplasmic reticulum membrane"/>
    <property type="evidence" value="ECO:0007669"/>
    <property type="project" value="UniProtKB-SubCell"/>
</dbReference>
<organism evidence="10 14">
    <name type="scientific">Didymodactylos carnosus</name>
    <dbReference type="NCBI Taxonomy" id="1234261"/>
    <lineage>
        <taxon>Eukaryota</taxon>
        <taxon>Metazoa</taxon>
        <taxon>Spiralia</taxon>
        <taxon>Gnathifera</taxon>
        <taxon>Rotifera</taxon>
        <taxon>Eurotatoria</taxon>
        <taxon>Bdelloidea</taxon>
        <taxon>Philodinida</taxon>
        <taxon>Philodinidae</taxon>
        <taxon>Didymodactylos</taxon>
    </lineage>
</organism>
<evidence type="ECO:0000259" key="9">
    <source>
        <dbReference type="PROSITE" id="PS51352"/>
    </source>
</evidence>
<keyword evidence="7" id="KW-1133">Transmembrane helix</keyword>
<comment type="caution">
    <text evidence="10">The sequence shown here is derived from an EMBL/GenBank/DDBJ whole genome shotgun (WGS) entry which is preliminary data.</text>
</comment>
<keyword evidence="7" id="KW-0472">Membrane</keyword>
<dbReference type="InterPro" id="IPR013766">
    <property type="entry name" value="Thioredoxin_domain"/>
</dbReference>
<keyword evidence="4" id="KW-0072">Autophagy</keyword>
<dbReference type="GO" id="GO:0015035">
    <property type="term" value="F:protein-disulfide reductase activity"/>
    <property type="evidence" value="ECO:0007669"/>
    <property type="project" value="TreeGrafter"/>
</dbReference>
<dbReference type="InterPro" id="IPR001623">
    <property type="entry name" value="DnaJ_domain"/>
</dbReference>
<dbReference type="PROSITE" id="PS00636">
    <property type="entry name" value="DNAJ_1"/>
    <property type="match status" value="1"/>
</dbReference>
<keyword evidence="14" id="KW-1185">Reference proteome</keyword>
<dbReference type="EMBL" id="CAJOBC010001320">
    <property type="protein sequence ID" value="CAF3671402.1"/>
    <property type="molecule type" value="Genomic_DNA"/>
</dbReference>
<keyword evidence="7" id="KW-0812">Transmembrane</keyword>
<dbReference type="Proteomes" id="UP000663829">
    <property type="component" value="Unassembled WGS sequence"/>
</dbReference>
<evidence type="ECO:0000313" key="13">
    <source>
        <dbReference type="EMBL" id="CAF3872085.1"/>
    </source>
</evidence>
<evidence type="ECO:0000256" key="5">
    <source>
        <dbReference type="ARBA" id="ARBA00035002"/>
    </source>
</evidence>
<dbReference type="PANTHER" id="PTHR44340">
    <property type="entry name" value="DNAJ HOMOLOG SUBFAMILY C MEMBER 10"/>
    <property type="match status" value="1"/>
</dbReference>
<dbReference type="InterPro" id="IPR036249">
    <property type="entry name" value="Thioredoxin-like_sf"/>
</dbReference>
<dbReference type="PROSITE" id="PS51352">
    <property type="entry name" value="THIOREDOXIN_2"/>
    <property type="match status" value="3"/>
</dbReference>
<feature type="transmembrane region" description="Helical" evidence="7">
    <location>
        <begin position="20"/>
        <end position="44"/>
    </location>
</feature>
<evidence type="ECO:0000313" key="12">
    <source>
        <dbReference type="EMBL" id="CAF3671402.1"/>
    </source>
</evidence>
<comment type="function">
    <text evidence="5">Plays an important role in regulating the size of autophagosomes during the formation process.</text>
</comment>
<sequence length="772" mass="90049">MPMRNKRVIDLTNIQIINNFFSILMIILTIPSLIFIILFCSFVLTNGEDFYQLLGVQKSASQRDIRRAFKKIALEKHPDKRTNDQNAHSDFVKINRAYEILRDDELRKKYDQYGEQGLKDDFNRGNEYQSWSFYKQNFGIYDEDPEIITLSRTDFLQSIDGTQDIWFINYYSAQCGHCHELAPVWREISKILEGVIRIGAVNCMDEWSLCNEQGIQAYPSLLIYPGRINYNGDRQKDDLIRYAMSFVTADLLHLNDKTFKQELSEKSQNNKPFLIAYCRKNDEDNCLDDDEAFKLAAMLILNTNDNNDIRTISSLNIKEIASQTLSYLPDIKILTEDMFNNLMIELKQNKNKPLLVHFVEQTNNEKDLELRKLPSMLNDYNIGRFECSSSTSICQNLFLNKLPAFILFKFNGYYEFYYGRYSANDVATFVRENAYTIVRTLNPNDFPYVTNTENDKPFIIDYFSPYCPPCLQLLPEFRKVSKKIGDQINFGTVDCTIHNFLCQEQNIHSYPTTIVYNQSTPHQFHGQYSEQAIMNYVDDILHPSVIILDNDLYENLIVNKKHNEMWLVDFFTPWCPPCQQLSGEWRQLAKFMKGIANVATVDCTVQTYLCQRLGIYSYPTIRLYPPNSDEQNFVLYNNGWRDVNSLRSWAFTFLPSKVIELDNVKFSKIVLRDNNSWCGHCHQFNPIFEGVARKLEGKANVGKVNCDTQKEICEKAAIRAYPTIKFYKGSLNSKRQEFIGEEINQLDGDFILHYVMNRQPSTAQQRAHTTEL</sequence>
<evidence type="ECO:0000256" key="7">
    <source>
        <dbReference type="SAM" id="Phobius"/>
    </source>
</evidence>
<evidence type="ECO:0000256" key="1">
    <source>
        <dbReference type="ARBA" id="ARBA00004163"/>
    </source>
</evidence>
<evidence type="ECO:0000256" key="2">
    <source>
        <dbReference type="ARBA" id="ARBA00020920"/>
    </source>
</evidence>
<dbReference type="Pfam" id="PF00085">
    <property type="entry name" value="Thioredoxin"/>
    <property type="match status" value="4"/>
</dbReference>
<dbReference type="OrthoDB" id="5810603at2759"/>
<feature type="domain" description="Thioredoxin" evidence="9">
    <location>
        <begin position="547"/>
        <end position="655"/>
    </location>
</feature>
<dbReference type="Pfam" id="PF00226">
    <property type="entry name" value="DnaJ"/>
    <property type="match status" value="1"/>
</dbReference>
<dbReference type="EMBL" id="CAJNOK010010139">
    <property type="protein sequence ID" value="CAF1107261.1"/>
    <property type="molecule type" value="Genomic_DNA"/>
</dbReference>
<dbReference type="CDD" id="cd06257">
    <property type="entry name" value="DnaJ"/>
    <property type="match status" value="1"/>
</dbReference>
<comment type="subcellular location">
    <subcellularLocation>
        <location evidence="1">Endoplasmic reticulum membrane</location>
        <topology evidence="1">Single-pass type IV membrane protein</topology>
    </subcellularLocation>
</comment>
<dbReference type="FunFam" id="1.10.287.110:FF:000029">
    <property type="entry name" value="DnaJ homolog subfamily C member 10"/>
    <property type="match status" value="1"/>
</dbReference>
<dbReference type="EMBL" id="CAJOBA010011760">
    <property type="protein sequence ID" value="CAF3872085.1"/>
    <property type="molecule type" value="Genomic_DNA"/>
</dbReference>
<evidence type="ECO:0000256" key="4">
    <source>
        <dbReference type="ARBA" id="ARBA00023006"/>
    </source>
</evidence>
<feature type="domain" description="Thioredoxin" evidence="9">
    <location>
        <begin position="129"/>
        <end position="248"/>
    </location>
</feature>
<feature type="domain" description="Thioredoxin" evidence="9">
    <location>
        <begin position="396"/>
        <end position="542"/>
    </location>
</feature>
<dbReference type="Proteomes" id="UP000681722">
    <property type="component" value="Unassembled WGS sequence"/>
</dbReference>
<evidence type="ECO:0000313" key="14">
    <source>
        <dbReference type="Proteomes" id="UP000663829"/>
    </source>
</evidence>
<evidence type="ECO:0000313" key="10">
    <source>
        <dbReference type="EMBL" id="CAF0886173.1"/>
    </source>
</evidence>
<dbReference type="EMBL" id="CAJNOQ010001320">
    <property type="protein sequence ID" value="CAF0886173.1"/>
    <property type="molecule type" value="Genomic_DNA"/>
</dbReference>
<dbReference type="GO" id="GO:0036498">
    <property type="term" value="P:IRE1-mediated unfolded protein response"/>
    <property type="evidence" value="ECO:0007669"/>
    <property type="project" value="TreeGrafter"/>
</dbReference>
<dbReference type="AlphaFoldDB" id="A0A813YLX0"/>
<dbReference type="PANTHER" id="PTHR44340:SF1">
    <property type="entry name" value="DNAJ HOMOLOG SUBFAMILY C MEMBER 10"/>
    <property type="match status" value="1"/>
</dbReference>
<dbReference type="PROSITE" id="PS00194">
    <property type="entry name" value="THIOREDOXIN_1"/>
    <property type="match status" value="2"/>
</dbReference>
<dbReference type="Gene3D" id="3.40.30.10">
    <property type="entry name" value="Glutaredoxin"/>
    <property type="match status" value="5"/>
</dbReference>
<dbReference type="GO" id="GO:0006914">
    <property type="term" value="P:autophagy"/>
    <property type="evidence" value="ECO:0007669"/>
    <property type="project" value="UniProtKB-KW"/>
</dbReference>
<dbReference type="Proteomes" id="UP000682733">
    <property type="component" value="Unassembled WGS sequence"/>
</dbReference>
<dbReference type="PRINTS" id="PR00625">
    <property type="entry name" value="JDOMAIN"/>
</dbReference>
<dbReference type="Proteomes" id="UP000677228">
    <property type="component" value="Unassembled WGS sequence"/>
</dbReference>
<dbReference type="Gene3D" id="1.10.287.110">
    <property type="entry name" value="DnaJ domain"/>
    <property type="match status" value="1"/>
</dbReference>
<evidence type="ECO:0000259" key="8">
    <source>
        <dbReference type="PROSITE" id="PS50076"/>
    </source>
</evidence>
<dbReference type="SMART" id="SM00271">
    <property type="entry name" value="DnaJ"/>
    <property type="match status" value="1"/>
</dbReference>
<evidence type="ECO:0000256" key="6">
    <source>
        <dbReference type="ARBA" id="ARBA00035043"/>
    </source>
</evidence>
<dbReference type="PROSITE" id="PS50076">
    <property type="entry name" value="DNAJ_2"/>
    <property type="match status" value="1"/>
</dbReference>
<evidence type="ECO:0000256" key="3">
    <source>
        <dbReference type="ARBA" id="ARBA00020921"/>
    </source>
</evidence>
<protein>
    <recommendedName>
        <fullName evidence="2">DnaJ homolog subfamily C member 10</fullName>
    </recommendedName>
    <alternativeName>
        <fullName evidence="3">DnaJ homolog subfamily C member 16</fullName>
    </alternativeName>
    <alternativeName>
        <fullName evidence="6">Endoplasmic reticulum DNA J domain-containing protein 8</fullName>
    </alternativeName>
</protein>
<dbReference type="GO" id="GO:0016671">
    <property type="term" value="F:oxidoreductase activity, acting on a sulfur group of donors, disulfide as acceptor"/>
    <property type="evidence" value="ECO:0007669"/>
    <property type="project" value="TreeGrafter"/>
</dbReference>
<dbReference type="InterPro" id="IPR036869">
    <property type="entry name" value="J_dom_sf"/>
</dbReference>
<feature type="domain" description="J" evidence="8">
    <location>
        <begin position="49"/>
        <end position="114"/>
    </location>
</feature>
<proteinExistence type="predicted"/>
<dbReference type="InterPro" id="IPR017937">
    <property type="entry name" value="Thioredoxin_CS"/>
</dbReference>
<dbReference type="CDD" id="cd02961">
    <property type="entry name" value="PDI_a_family"/>
    <property type="match status" value="1"/>
</dbReference>
<accession>A0A813YLX0</accession>
<dbReference type="GO" id="GO:0051787">
    <property type="term" value="F:misfolded protein binding"/>
    <property type="evidence" value="ECO:0007669"/>
    <property type="project" value="TreeGrafter"/>
</dbReference>
<dbReference type="SUPFAM" id="SSF46565">
    <property type="entry name" value="Chaperone J-domain"/>
    <property type="match status" value="1"/>
</dbReference>
<dbReference type="GO" id="GO:0005788">
    <property type="term" value="C:endoplasmic reticulum lumen"/>
    <property type="evidence" value="ECO:0007669"/>
    <property type="project" value="TreeGrafter"/>
</dbReference>
<name>A0A813YLX0_9BILA</name>
<dbReference type="SUPFAM" id="SSF52833">
    <property type="entry name" value="Thioredoxin-like"/>
    <property type="match status" value="5"/>
</dbReference>
<reference evidence="10" key="1">
    <citation type="submission" date="2021-02" db="EMBL/GenBank/DDBJ databases">
        <authorList>
            <person name="Nowell W R."/>
        </authorList>
    </citation>
    <scope>NUCLEOTIDE SEQUENCE</scope>
</reference>
<evidence type="ECO:0000313" key="11">
    <source>
        <dbReference type="EMBL" id="CAF1107261.1"/>
    </source>
</evidence>
<gene>
    <name evidence="10" type="ORF">GPM918_LOCUS7873</name>
    <name evidence="11" type="ORF">OVA965_LOCUS19587</name>
    <name evidence="12" type="ORF">SRO942_LOCUS7873</name>
    <name evidence="13" type="ORF">TMI583_LOCUS19680</name>
</gene>